<name>A0A062VCK1_9EURY</name>
<proteinExistence type="predicted"/>
<dbReference type="EMBL" id="JMIY01000001">
    <property type="protein sequence ID" value="KCZ72970.1"/>
    <property type="molecule type" value="Genomic_DNA"/>
</dbReference>
<sequence>MKTNEKTKEQLIEVHEPGLYWLVLNKPTPAGD</sequence>
<dbReference type="Proteomes" id="UP000027153">
    <property type="component" value="Unassembled WGS sequence"/>
</dbReference>
<organism evidence="1 2">
    <name type="scientific">Candidatus Methanoperedens nitratireducens</name>
    <dbReference type="NCBI Taxonomy" id="1392998"/>
    <lineage>
        <taxon>Archaea</taxon>
        <taxon>Methanobacteriati</taxon>
        <taxon>Methanobacteriota</taxon>
        <taxon>Stenosarchaea group</taxon>
        <taxon>Methanomicrobia</taxon>
        <taxon>Methanosarcinales</taxon>
        <taxon>ANME-2 cluster</taxon>
        <taxon>Candidatus Methanoperedentaceae</taxon>
        <taxon>Candidatus Methanoperedens</taxon>
    </lineage>
</organism>
<protein>
    <submittedName>
        <fullName evidence="1">Uncharacterized protein</fullName>
    </submittedName>
</protein>
<comment type="caution">
    <text evidence="1">The sequence shown here is derived from an EMBL/GenBank/DDBJ whole genome shotgun (WGS) entry which is preliminary data.</text>
</comment>
<evidence type="ECO:0000313" key="2">
    <source>
        <dbReference type="Proteomes" id="UP000027153"/>
    </source>
</evidence>
<keyword evidence="2" id="KW-1185">Reference proteome</keyword>
<gene>
    <name evidence="1" type="ORF">ANME2D_00028</name>
</gene>
<dbReference type="AlphaFoldDB" id="A0A062VCK1"/>
<evidence type="ECO:0000313" key="1">
    <source>
        <dbReference type="EMBL" id="KCZ72970.1"/>
    </source>
</evidence>
<accession>A0A062VCK1</accession>
<reference evidence="1 2" key="1">
    <citation type="journal article" date="2013" name="Nature">
        <title>Anaerobic oxidation of methane coupled to nitrate reduction in a novel archaeal lineage.</title>
        <authorList>
            <person name="Haroon M.F."/>
            <person name="Hu S."/>
            <person name="Shi Y."/>
            <person name="Imelfort M."/>
            <person name="Keller J."/>
            <person name="Hugenholtz P."/>
            <person name="Yuan Z."/>
            <person name="Tyson G.W."/>
        </authorList>
    </citation>
    <scope>NUCLEOTIDE SEQUENCE [LARGE SCALE GENOMIC DNA]</scope>
    <source>
        <strain evidence="1 2">ANME-2d</strain>
    </source>
</reference>